<dbReference type="InterPro" id="IPR037504">
    <property type="entry name" value="PSI_induc_2"/>
</dbReference>
<evidence type="ECO:0000256" key="2">
    <source>
        <dbReference type="SAM" id="Phobius"/>
    </source>
</evidence>
<name>A0A2T3AH00_9PEZI</name>
<feature type="compositionally biased region" description="Polar residues" evidence="1">
    <location>
        <begin position="555"/>
        <end position="576"/>
    </location>
</feature>
<dbReference type="OrthoDB" id="5401332at2759"/>
<evidence type="ECO:0008006" key="5">
    <source>
        <dbReference type="Google" id="ProtNLM"/>
    </source>
</evidence>
<evidence type="ECO:0000256" key="1">
    <source>
        <dbReference type="SAM" id="MobiDB-lite"/>
    </source>
</evidence>
<dbReference type="PANTHER" id="PTHR40018:SF1">
    <property type="entry name" value="[PSI+] INDUCTION PROTEIN 2"/>
    <property type="match status" value="1"/>
</dbReference>
<accession>A0A2T3AH00</accession>
<dbReference type="EMBL" id="KZ678390">
    <property type="protein sequence ID" value="PSR97513.1"/>
    <property type="molecule type" value="Genomic_DNA"/>
</dbReference>
<dbReference type="AlphaFoldDB" id="A0A2T3AH00"/>
<protein>
    <recommendedName>
        <fullName evidence="5">Fibroin-3 related protein</fullName>
    </recommendedName>
</protein>
<feature type="region of interest" description="Disordered" evidence="1">
    <location>
        <begin position="122"/>
        <end position="159"/>
    </location>
</feature>
<dbReference type="GO" id="GO:0005935">
    <property type="term" value="C:cellular bud neck"/>
    <property type="evidence" value="ECO:0007669"/>
    <property type="project" value="TreeGrafter"/>
</dbReference>
<organism evidence="3 4">
    <name type="scientific">Coniella lustricola</name>
    <dbReference type="NCBI Taxonomy" id="2025994"/>
    <lineage>
        <taxon>Eukaryota</taxon>
        <taxon>Fungi</taxon>
        <taxon>Dikarya</taxon>
        <taxon>Ascomycota</taxon>
        <taxon>Pezizomycotina</taxon>
        <taxon>Sordariomycetes</taxon>
        <taxon>Sordariomycetidae</taxon>
        <taxon>Diaporthales</taxon>
        <taxon>Schizoparmaceae</taxon>
        <taxon>Coniella</taxon>
    </lineage>
</organism>
<proteinExistence type="predicted"/>
<evidence type="ECO:0000313" key="3">
    <source>
        <dbReference type="EMBL" id="PSR97513.1"/>
    </source>
</evidence>
<keyword evidence="2" id="KW-0812">Transmembrane</keyword>
<sequence>MPSIDVAMARSLRGGLNEVLARSLRHAFVERDVVTDAEDNITDVTTAFSSWSNCMEAVYCKWPVIAVIIIGGLIILSIVWCIARCLCCGLSCCCECCHCLKCCGNCCGCCDAPRGGRRKHLDEPYKNIPDDQGYQPHDPMSTGAMPWQRPTPTAKAEPPQYASFDVSKNAPESEDSLPAMPTWGDAENKKVDYQQEAMELQQLKKPENNDLNASPNAPLMNGMSRSGTPGTMTPVQGGVSPYGPPGGMPVANGYMSAAGPHGANMYSQNNLHNMSGHGGYDQMHNGMPNGYAQSTTSFHTEQSYGVMSGGPMISEYGQPHPQMGYGQDEYGQGVDGYGGRDQHDPNQATTAATNQPYGGRAPPMRSMTGGSTRSAATMAYPDRSRRSPAPSQGGFSSERNFDSRIAPPRTYSPAPQQQGQGQFPNVPERTFSPGVQGPTRTFSPAQGAPPRTYSPAQGAPPRTFSPAQGAPPRNFSPAPSQRQWSADSAPGRGPPPRAPPYRQYSADTAQPNAPMDRQFTPESVRSMGNRPPPLANRAPPQRQYTADIPPGPVSPNFSRPTRSNTFDDSYGASSGQEDPAIAYPGYKPYQPTR</sequence>
<keyword evidence="2" id="KW-0472">Membrane</keyword>
<feature type="compositionally biased region" description="Polar residues" evidence="1">
    <location>
        <begin position="389"/>
        <end position="398"/>
    </location>
</feature>
<keyword evidence="4" id="KW-1185">Reference proteome</keyword>
<feature type="region of interest" description="Disordered" evidence="1">
    <location>
        <begin position="321"/>
        <end position="593"/>
    </location>
</feature>
<dbReference type="GO" id="GO:0005886">
    <property type="term" value="C:plasma membrane"/>
    <property type="evidence" value="ECO:0007669"/>
    <property type="project" value="TreeGrafter"/>
</dbReference>
<feature type="compositionally biased region" description="Polar residues" evidence="1">
    <location>
        <begin position="345"/>
        <end position="356"/>
    </location>
</feature>
<dbReference type="STRING" id="2025994.A0A2T3AH00"/>
<gene>
    <name evidence="3" type="ORF">BD289DRAFT_90811</name>
</gene>
<feature type="transmembrane region" description="Helical" evidence="2">
    <location>
        <begin position="62"/>
        <end position="83"/>
    </location>
</feature>
<dbReference type="InParanoid" id="A0A2T3AH00"/>
<evidence type="ECO:0000313" key="4">
    <source>
        <dbReference type="Proteomes" id="UP000241462"/>
    </source>
</evidence>
<reference evidence="3 4" key="1">
    <citation type="journal article" date="2018" name="Mycol. Prog.">
        <title>Coniella lustricola, a new species from submerged detritus.</title>
        <authorList>
            <person name="Raudabaugh D.B."/>
            <person name="Iturriaga T."/>
            <person name="Carver A."/>
            <person name="Mondo S."/>
            <person name="Pangilinan J."/>
            <person name="Lipzen A."/>
            <person name="He G."/>
            <person name="Amirebrahimi M."/>
            <person name="Grigoriev I.V."/>
            <person name="Miller A.N."/>
        </authorList>
    </citation>
    <scope>NUCLEOTIDE SEQUENCE [LARGE SCALE GENOMIC DNA]</scope>
    <source>
        <strain evidence="3 4">B22-T-1</strain>
    </source>
</reference>
<feature type="compositionally biased region" description="Polar residues" evidence="1">
    <location>
        <begin position="477"/>
        <end position="486"/>
    </location>
</feature>
<keyword evidence="2" id="KW-1133">Transmembrane helix</keyword>
<dbReference type="PANTHER" id="PTHR40018">
    <property type="entry name" value="[PSI+] INDUCTION PROTEIN 2"/>
    <property type="match status" value="1"/>
</dbReference>
<dbReference type="Proteomes" id="UP000241462">
    <property type="component" value="Unassembled WGS sequence"/>
</dbReference>